<dbReference type="InterPro" id="IPR011044">
    <property type="entry name" value="Quino_amine_DH_bsu"/>
</dbReference>
<name>A0ABT5DZW5_9BACT</name>
<keyword evidence="2" id="KW-1185">Reference proteome</keyword>
<evidence type="ECO:0000313" key="2">
    <source>
        <dbReference type="Proteomes" id="UP001221686"/>
    </source>
</evidence>
<dbReference type="RefSeq" id="WP_272087670.1">
    <property type="nucleotide sequence ID" value="NZ_JAQNDL010000002.1"/>
</dbReference>
<dbReference type="InterPro" id="IPR015943">
    <property type="entry name" value="WD40/YVTN_repeat-like_dom_sf"/>
</dbReference>
<reference evidence="1 2" key="1">
    <citation type="submission" date="2022-11" db="EMBL/GenBank/DDBJ databases">
        <title>Minimal conservation of predation-associated metabolite biosynthetic gene clusters underscores biosynthetic potential of Myxococcota including descriptions for ten novel species: Archangium lansinium sp. nov., Myxococcus landrumus sp. nov., Nannocystis bai.</title>
        <authorList>
            <person name="Ahearne A."/>
            <person name="Stevens C."/>
            <person name="Dowd S."/>
        </authorList>
    </citation>
    <scope>NUCLEOTIDE SEQUENCE [LARGE SCALE GENOMIC DNA]</scope>
    <source>
        <strain evidence="1 2">BB15-2</strain>
    </source>
</reference>
<gene>
    <name evidence="1" type="ORF">POL25_19810</name>
</gene>
<dbReference type="SUPFAM" id="SSF50969">
    <property type="entry name" value="YVTN repeat-like/Quinoprotein amine dehydrogenase"/>
    <property type="match status" value="1"/>
</dbReference>
<evidence type="ECO:0000313" key="1">
    <source>
        <dbReference type="EMBL" id="MDC0719159.1"/>
    </source>
</evidence>
<proteinExistence type="predicted"/>
<dbReference type="EMBL" id="JAQNDL010000002">
    <property type="protein sequence ID" value="MDC0719159.1"/>
    <property type="molecule type" value="Genomic_DNA"/>
</dbReference>
<sequence length="371" mass="39132">MRVLHAIRTPWAPYSLMFANDGTRLAVGGGAWYGEGGISLARLDSGEVAVTPMGPQRGYGPPSVAGVYFSADDRYLVAVTRGSSLGPGPTILFAVDGLSIGRAAAFEPAGQRRMGDPCATGAMMAGESTIVRHWASSVEQCIAVRRFSPRFACRADDRRHHLTHSRVVVRRGRALTGGGGSLALAEWRADSGLRESGRAAEGLISAPLAGEGPCETIPIEGCPRVTAIAALPGEDGFLTGGLRGELDRWSWAETLRQERLAVPGAPLANIEPALPTTPKVQEAVAALAWATYTRDSVVAICTLHDETRWVSVDAGGRLRLWQGAQQLGAWTLPAPGTPRSLAAHPSEPWIAVGIKQGGFGHPSSLVLVLEL</sequence>
<evidence type="ECO:0008006" key="3">
    <source>
        <dbReference type="Google" id="ProtNLM"/>
    </source>
</evidence>
<comment type="caution">
    <text evidence="1">The sequence shown here is derived from an EMBL/GenBank/DDBJ whole genome shotgun (WGS) entry which is preliminary data.</text>
</comment>
<organism evidence="1 2">
    <name type="scientific">Nannocystis bainbridge</name>
    <dbReference type="NCBI Taxonomy" id="2995303"/>
    <lineage>
        <taxon>Bacteria</taxon>
        <taxon>Pseudomonadati</taxon>
        <taxon>Myxococcota</taxon>
        <taxon>Polyangia</taxon>
        <taxon>Nannocystales</taxon>
        <taxon>Nannocystaceae</taxon>
        <taxon>Nannocystis</taxon>
    </lineage>
</organism>
<dbReference type="Gene3D" id="2.130.10.10">
    <property type="entry name" value="YVTN repeat-like/Quinoprotein amine dehydrogenase"/>
    <property type="match status" value="1"/>
</dbReference>
<dbReference type="Proteomes" id="UP001221686">
    <property type="component" value="Unassembled WGS sequence"/>
</dbReference>
<accession>A0ABT5DZW5</accession>
<protein>
    <recommendedName>
        <fullName evidence="3">WD40 repeat domain-containing protein</fullName>
    </recommendedName>
</protein>